<comment type="catalytic activity">
    <reaction evidence="6">
        <text>L-glutamine + H2O = L-glutamate + NH4(+)</text>
        <dbReference type="Rhea" id="RHEA:15889"/>
        <dbReference type="ChEBI" id="CHEBI:15377"/>
        <dbReference type="ChEBI" id="CHEBI:28938"/>
        <dbReference type="ChEBI" id="CHEBI:29985"/>
        <dbReference type="ChEBI" id="CHEBI:58359"/>
        <dbReference type="EC" id="3.5.1.2"/>
    </reaction>
</comment>
<feature type="chain" id="PRO_5045037651" description="glutaminase" evidence="7">
    <location>
        <begin position="18"/>
        <end position="231"/>
    </location>
</feature>
<dbReference type="EC" id="3.5.1.2" evidence="2"/>
<evidence type="ECO:0000256" key="4">
    <source>
        <dbReference type="ARBA" id="ARBA00022962"/>
    </source>
</evidence>
<dbReference type="PANTHER" id="PTHR31559:SF0">
    <property type="entry name" value="PYRIDOXAL 5'-PHOSPHATE SYNTHASE SUBUNIT SNO1-RELATED"/>
    <property type="match status" value="1"/>
</dbReference>
<protein>
    <recommendedName>
        <fullName evidence="2">glutaminase</fullName>
        <ecNumber evidence="2">3.5.1.2</ecNumber>
    </recommendedName>
</protein>
<name>A0ABP0EC80_9ASCO</name>
<dbReference type="InterPro" id="IPR029062">
    <property type="entry name" value="Class_I_gatase-like"/>
</dbReference>
<keyword evidence="5" id="KW-0456">Lyase</keyword>
<dbReference type="Proteomes" id="UP001497600">
    <property type="component" value="Chromosome D"/>
</dbReference>
<dbReference type="CDD" id="cd01749">
    <property type="entry name" value="GATase1_PB"/>
    <property type="match status" value="1"/>
</dbReference>
<dbReference type="InterPro" id="IPR021196">
    <property type="entry name" value="PdxT/SNO_CS"/>
</dbReference>
<evidence type="ECO:0000256" key="3">
    <source>
        <dbReference type="ARBA" id="ARBA00022801"/>
    </source>
</evidence>
<dbReference type="PROSITE" id="PS51273">
    <property type="entry name" value="GATASE_TYPE_1"/>
    <property type="match status" value="1"/>
</dbReference>
<evidence type="ECO:0000256" key="5">
    <source>
        <dbReference type="ARBA" id="ARBA00023239"/>
    </source>
</evidence>
<dbReference type="Gene3D" id="3.40.50.880">
    <property type="match status" value="1"/>
</dbReference>
<dbReference type="InterPro" id="IPR002161">
    <property type="entry name" value="PdxT/SNO"/>
</dbReference>
<dbReference type="NCBIfam" id="TIGR03800">
    <property type="entry name" value="PLP_synth_Pdx2"/>
    <property type="match status" value="1"/>
</dbReference>
<accession>A0ABP0EC80</accession>
<sequence length="231" mass="25529">MTKSIIVGVLALQGAFAEHISHFEKASKIHNTNFSFIEVRTAEELAVCDGLVIPGGESTSIALIAQRTHLLEPLMEYVRSEKPVWGTCAGLIFLSKQISDGRIGQQLLGGMDILVRRNAFGRQLASFEAPLDFSSFVPGVTDFPTVFIRAPVVEKILENENEILEKSDSSIIHSTNTSYSNPAEVKILHQLDNGLIVAVRQGSKLGTSFHPELSDDTRFHEWFLNEFMTGK</sequence>
<dbReference type="SUPFAM" id="SSF52317">
    <property type="entry name" value="Class I glutamine amidotransferase-like"/>
    <property type="match status" value="1"/>
</dbReference>
<evidence type="ECO:0000256" key="7">
    <source>
        <dbReference type="SAM" id="SignalP"/>
    </source>
</evidence>
<dbReference type="PANTHER" id="PTHR31559">
    <property type="entry name" value="PYRIDOXAL 5'-PHOSPHATE SYNTHASE SUBUNIT SNO"/>
    <property type="match status" value="1"/>
</dbReference>
<evidence type="ECO:0000256" key="2">
    <source>
        <dbReference type="ARBA" id="ARBA00012918"/>
    </source>
</evidence>
<proteinExistence type="inferred from homology"/>
<keyword evidence="4" id="KW-0315">Glutamine amidotransferase</keyword>
<organism evidence="8 9">
    <name type="scientific">[Candida] anglica</name>
    <dbReference type="NCBI Taxonomy" id="148631"/>
    <lineage>
        <taxon>Eukaryota</taxon>
        <taxon>Fungi</taxon>
        <taxon>Dikarya</taxon>
        <taxon>Ascomycota</taxon>
        <taxon>Saccharomycotina</taxon>
        <taxon>Pichiomycetes</taxon>
        <taxon>Debaryomycetaceae</taxon>
        <taxon>Kurtzmaniella</taxon>
    </lineage>
</organism>
<dbReference type="EMBL" id="OZ004256">
    <property type="protein sequence ID" value="CAK7905503.1"/>
    <property type="molecule type" value="Genomic_DNA"/>
</dbReference>
<keyword evidence="9" id="KW-1185">Reference proteome</keyword>
<dbReference type="Pfam" id="PF01174">
    <property type="entry name" value="SNO"/>
    <property type="match status" value="2"/>
</dbReference>
<dbReference type="PROSITE" id="PS01236">
    <property type="entry name" value="PDXT_SNO_1"/>
    <property type="match status" value="1"/>
</dbReference>
<feature type="signal peptide" evidence="7">
    <location>
        <begin position="1"/>
        <end position="17"/>
    </location>
</feature>
<dbReference type="PIRSF" id="PIRSF005639">
    <property type="entry name" value="Glut_amidoT_SNO"/>
    <property type="match status" value="1"/>
</dbReference>
<evidence type="ECO:0000313" key="9">
    <source>
        <dbReference type="Proteomes" id="UP001497600"/>
    </source>
</evidence>
<reference evidence="8 9" key="1">
    <citation type="submission" date="2024-01" db="EMBL/GenBank/DDBJ databases">
        <authorList>
            <consortium name="Genoscope - CEA"/>
            <person name="William W."/>
        </authorList>
    </citation>
    <scope>NUCLEOTIDE SEQUENCE [LARGE SCALE GENOMIC DNA]</scope>
    <source>
        <strain evidence="8 9">29B2s-10</strain>
    </source>
</reference>
<evidence type="ECO:0000313" key="8">
    <source>
        <dbReference type="EMBL" id="CAK7905503.1"/>
    </source>
</evidence>
<keyword evidence="7" id="KW-0732">Signal</keyword>
<dbReference type="PROSITE" id="PS51130">
    <property type="entry name" value="PDXT_SNO_2"/>
    <property type="match status" value="1"/>
</dbReference>
<comment type="similarity">
    <text evidence="1">Belongs to the glutaminase PdxT/SNO family.</text>
</comment>
<evidence type="ECO:0000256" key="1">
    <source>
        <dbReference type="ARBA" id="ARBA00008345"/>
    </source>
</evidence>
<keyword evidence="3" id="KW-0378">Hydrolase</keyword>
<gene>
    <name evidence="8" type="primary">SNO1</name>
    <name evidence="8" type="ORF">CAAN4_D14378</name>
</gene>
<evidence type="ECO:0000256" key="6">
    <source>
        <dbReference type="ARBA" id="ARBA00049534"/>
    </source>
</evidence>
<dbReference type="HAMAP" id="MF_01615">
    <property type="entry name" value="PdxT"/>
    <property type="match status" value="1"/>
</dbReference>